<name>A0A7W3LUM9_ACTNM</name>
<dbReference type="AlphaFoldDB" id="A0A7W3LUM9"/>
<dbReference type="EMBL" id="JACJIA010000009">
    <property type="protein sequence ID" value="MBA8954564.1"/>
    <property type="molecule type" value="Genomic_DNA"/>
</dbReference>
<organism evidence="1 2">
    <name type="scientific">Actinomadura namibiensis</name>
    <dbReference type="NCBI Taxonomy" id="182080"/>
    <lineage>
        <taxon>Bacteria</taxon>
        <taxon>Bacillati</taxon>
        <taxon>Actinomycetota</taxon>
        <taxon>Actinomycetes</taxon>
        <taxon>Streptosporangiales</taxon>
        <taxon>Thermomonosporaceae</taxon>
        <taxon>Actinomadura</taxon>
    </lineage>
</organism>
<sequence>MIIASALEGKGLPADAAAPLTAALGEVSDLPSARPCDHAAHPRLGHFEDYLPTAAWLGTPLGRRAHRWRRHEEGGEPLESWLCPSFLRAKADEAPAALRS</sequence>
<evidence type="ECO:0000313" key="1">
    <source>
        <dbReference type="EMBL" id="MBA8954564.1"/>
    </source>
</evidence>
<accession>A0A7W3LUM9</accession>
<comment type="caution">
    <text evidence="1">The sequence shown here is derived from an EMBL/GenBank/DDBJ whole genome shotgun (WGS) entry which is preliminary data.</text>
</comment>
<reference evidence="1 2" key="1">
    <citation type="submission" date="2020-08" db="EMBL/GenBank/DDBJ databases">
        <title>Genomic Encyclopedia of Type Strains, Phase IV (KMG-IV): sequencing the most valuable type-strain genomes for metagenomic binning, comparative biology and taxonomic classification.</title>
        <authorList>
            <person name="Goeker M."/>
        </authorList>
    </citation>
    <scope>NUCLEOTIDE SEQUENCE [LARGE SCALE GENOMIC DNA]</scope>
    <source>
        <strain evidence="1 2">DSM 44197</strain>
    </source>
</reference>
<dbReference type="RefSeq" id="WP_182846622.1">
    <property type="nucleotide sequence ID" value="NZ_BAAALP010000011.1"/>
</dbReference>
<gene>
    <name evidence="1" type="ORF">HNR61_006221</name>
</gene>
<protein>
    <submittedName>
        <fullName evidence="1">Uncharacterized protein</fullName>
    </submittedName>
</protein>
<dbReference type="Proteomes" id="UP000572680">
    <property type="component" value="Unassembled WGS sequence"/>
</dbReference>
<evidence type="ECO:0000313" key="2">
    <source>
        <dbReference type="Proteomes" id="UP000572680"/>
    </source>
</evidence>
<keyword evidence="2" id="KW-1185">Reference proteome</keyword>
<proteinExistence type="predicted"/>